<keyword evidence="1" id="KW-0472">Membrane</keyword>
<keyword evidence="3" id="KW-1185">Reference proteome</keyword>
<dbReference type="AlphaFoldDB" id="C0D038"/>
<protein>
    <submittedName>
        <fullName evidence="2">Uncharacterized protein</fullName>
    </submittedName>
</protein>
<dbReference type="HOGENOM" id="CLU_3197883_0_0_9"/>
<evidence type="ECO:0000256" key="1">
    <source>
        <dbReference type="SAM" id="Phobius"/>
    </source>
</evidence>
<keyword evidence="1" id="KW-1133">Transmembrane helix</keyword>
<accession>C0D038</accession>
<sequence>MITGRYRCLNYEKWQNNGNYCSFVGFLSGGGADIIIVIRYLVTKS</sequence>
<dbReference type="Proteomes" id="UP000004756">
    <property type="component" value="Unassembled WGS sequence"/>
</dbReference>
<dbReference type="EMBL" id="ACCJ01000153">
    <property type="protein sequence ID" value="EEG55298.1"/>
    <property type="molecule type" value="Genomic_DNA"/>
</dbReference>
<organism evidence="2 3">
    <name type="scientific">[Clostridium] asparagiforme DSM 15981</name>
    <dbReference type="NCBI Taxonomy" id="518636"/>
    <lineage>
        <taxon>Bacteria</taxon>
        <taxon>Bacillati</taxon>
        <taxon>Bacillota</taxon>
        <taxon>Clostridia</taxon>
        <taxon>Lachnospirales</taxon>
        <taxon>Lachnospiraceae</taxon>
        <taxon>Enterocloster</taxon>
    </lineage>
</organism>
<evidence type="ECO:0000313" key="2">
    <source>
        <dbReference type="EMBL" id="EEG55298.1"/>
    </source>
</evidence>
<comment type="caution">
    <text evidence="2">The sequence shown here is derived from an EMBL/GenBank/DDBJ whole genome shotgun (WGS) entry which is preliminary data.</text>
</comment>
<keyword evidence="1" id="KW-0812">Transmembrane</keyword>
<reference evidence="2 3" key="1">
    <citation type="submission" date="2009-02" db="EMBL/GenBank/DDBJ databases">
        <title>Draft genome sequence of Clostridium asparagiforme (DSM 15981).</title>
        <authorList>
            <person name="Sudarsanam P."/>
            <person name="Ley R."/>
            <person name="Guruge J."/>
            <person name="Turnbaugh P.J."/>
            <person name="Mahowald M."/>
            <person name="Liep D."/>
            <person name="Gordon J."/>
        </authorList>
    </citation>
    <scope>NUCLEOTIDE SEQUENCE [LARGE SCALE GENOMIC DNA]</scope>
    <source>
        <strain evidence="2 3">DSM 15981</strain>
    </source>
</reference>
<name>C0D038_9FIRM</name>
<evidence type="ECO:0000313" key="3">
    <source>
        <dbReference type="Proteomes" id="UP000004756"/>
    </source>
</evidence>
<proteinExistence type="predicted"/>
<feature type="transmembrane region" description="Helical" evidence="1">
    <location>
        <begin position="20"/>
        <end position="42"/>
    </location>
</feature>
<gene>
    <name evidence="2" type="ORF">CLOSTASPAR_02619</name>
</gene>